<dbReference type="Gene3D" id="3.30.160.60">
    <property type="entry name" value="Classic Zinc Finger"/>
    <property type="match status" value="4"/>
</dbReference>
<keyword evidence="11" id="KW-1185">Reference proteome</keyword>
<reference evidence="10 11" key="1">
    <citation type="submission" date="2019-04" db="EMBL/GenBank/DDBJ databases">
        <authorList>
            <consortium name="Wellcome Sanger Institute Data Sharing"/>
        </authorList>
    </citation>
    <scope>NUCLEOTIDE SEQUENCE [LARGE SCALE GENOMIC DNA]</scope>
</reference>
<proteinExistence type="predicted"/>
<name>A0A8C9SPJ0_SCLFO</name>
<feature type="domain" description="C2H2-type" evidence="9">
    <location>
        <begin position="48"/>
        <end position="77"/>
    </location>
</feature>
<evidence type="ECO:0000256" key="5">
    <source>
        <dbReference type="ARBA" id="ARBA00023015"/>
    </source>
</evidence>
<dbReference type="PANTHER" id="PTHR46179:SF13">
    <property type="entry name" value="C2H2-TYPE DOMAIN-CONTAINING PROTEIN"/>
    <property type="match status" value="1"/>
</dbReference>
<feature type="domain" description="C2H2-type" evidence="9">
    <location>
        <begin position="159"/>
        <end position="186"/>
    </location>
</feature>
<dbReference type="GO" id="GO:0008270">
    <property type="term" value="F:zinc ion binding"/>
    <property type="evidence" value="ECO:0007669"/>
    <property type="project" value="UniProtKB-KW"/>
</dbReference>
<comment type="subcellular location">
    <subcellularLocation>
        <location evidence="1">Nucleus</location>
    </subcellularLocation>
</comment>
<evidence type="ECO:0000256" key="3">
    <source>
        <dbReference type="ARBA" id="ARBA00022771"/>
    </source>
</evidence>
<dbReference type="AlphaFoldDB" id="A0A8C9SPJ0"/>
<accession>A0A8C9SPJ0</accession>
<organism evidence="10 11">
    <name type="scientific">Scleropages formosus</name>
    <name type="common">Asian bonytongue</name>
    <name type="synonym">Osteoglossum formosum</name>
    <dbReference type="NCBI Taxonomy" id="113540"/>
    <lineage>
        <taxon>Eukaryota</taxon>
        <taxon>Metazoa</taxon>
        <taxon>Chordata</taxon>
        <taxon>Craniata</taxon>
        <taxon>Vertebrata</taxon>
        <taxon>Euteleostomi</taxon>
        <taxon>Actinopterygii</taxon>
        <taxon>Neopterygii</taxon>
        <taxon>Teleostei</taxon>
        <taxon>Osteoglossocephala</taxon>
        <taxon>Osteoglossomorpha</taxon>
        <taxon>Osteoglossiformes</taxon>
        <taxon>Osteoglossidae</taxon>
        <taxon>Scleropages</taxon>
    </lineage>
</organism>
<evidence type="ECO:0000256" key="6">
    <source>
        <dbReference type="ARBA" id="ARBA00023163"/>
    </source>
</evidence>
<feature type="domain" description="C2H2-type" evidence="9">
    <location>
        <begin position="188"/>
        <end position="213"/>
    </location>
</feature>
<evidence type="ECO:0000256" key="8">
    <source>
        <dbReference type="PROSITE-ProRule" id="PRU00042"/>
    </source>
</evidence>
<evidence type="ECO:0000256" key="2">
    <source>
        <dbReference type="ARBA" id="ARBA00022723"/>
    </source>
</evidence>
<dbReference type="GeneTree" id="ENSGT00940000165750"/>
<dbReference type="GO" id="GO:0005634">
    <property type="term" value="C:nucleus"/>
    <property type="evidence" value="ECO:0007669"/>
    <property type="project" value="UniProtKB-SubCell"/>
</dbReference>
<dbReference type="PROSITE" id="PS00028">
    <property type="entry name" value="ZINC_FINGER_C2H2_1"/>
    <property type="match status" value="5"/>
</dbReference>
<sequence>MNSVVHSGEDAVPPVQIFRCPHEGCGATFSRERRLREHQNTHTGERPLQCPEPGCHRKYFRKSHLSRHQVRHTGQKSFRCTVASCGGSFYAPDKLKRHVRYAHGDKDASFQVCPLGGAGALFSRGPFPASRHCPQPDCQIVTDTWGKMCKHLQEHTVTYTCKECQKSFGKRGALRRHKRSHGLQKPVLRCTSPDCKAYFTTTFNLQHHIRKVHLQLLKYPCNYPECSRAFAMRVSTLVGVTTPVMVCLQRRVNKSWRKRLERHKQWPLVEDDLSNLFALRMRLPRCLMLEANLTRLFNERLIPHPVEPEVNLRDLFNLKPDHALDATQPSF</sequence>
<dbReference type="InterPro" id="IPR013087">
    <property type="entry name" value="Znf_C2H2_type"/>
</dbReference>
<dbReference type="OrthoDB" id="2687452at2759"/>
<feature type="domain" description="C2H2-type" evidence="9">
    <location>
        <begin position="78"/>
        <end position="108"/>
    </location>
</feature>
<dbReference type="PANTHER" id="PTHR46179">
    <property type="entry name" value="ZINC FINGER PROTEIN"/>
    <property type="match status" value="1"/>
</dbReference>
<keyword evidence="4" id="KW-0862">Zinc</keyword>
<evidence type="ECO:0000313" key="11">
    <source>
        <dbReference type="Proteomes" id="UP000694397"/>
    </source>
</evidence>
<dbReference type="Pfam" id="PF00096">
    <property type="entry name" value="zf-C2H2"/>
    <property type="match status" value="3"/>
</dbReference>
<dbReference type="Ensembl" id="ENSSFOT00015037302.2">
    <property type="protein sequence ID" value="ENSSFOP00015036900.2"/>
    <property type="gene ID" value="ENSSFOG00015023470.2"/>
</dbReference>
<keyword evidence="6" id="KW-0804">Transcription</keyword>
<dbReference type="SUPFAM" id="SSF57667">
    <property type="entry name" value="beta-beta-alpha zinc fingers"/>
    <property type="match status" value="4"/>
</dbReference>
<keyword evidence="2" id="KW-0479">Metal-binding</keyword>
<keyword evidence="5" id="KW-0805">Transcription regulation</keyword>
<dbReference type="FunFam" id="3.30.160.60:FF:000446">
    <property type="entry name" value="Zinc finger protein"/>
    <property type="match status" value="1"/>
</dbReference>
<keyword evidence="7" id="KW-0539">Nucleus</keyword>
<protein>
    <submittedName>
        <fullName evidence="10">P43 5S RNA-binding protein</fullName>
    </submittedName>
</protein>
<keyword evidence="3 8" id="KW-0863">Zinc-finger</keyword>
<dbReference type="InterPro" id="IPR051061">
    <property type="entry name" value="Zinc_finger_trans_reg"/>
</dbReference>
<gene>
    <name evidence="10" type="primary">42sp43</name>
</gene>
<evidence type="ECO:0000256" key="4">
    <source>
        <dbReference type="ARBA" id="ARBA00022833"/>
    </source>
</evidence>
<evidence type="ECO:0000313" key="10">
    <source>
        <dbReference type="Ensembl" id="ENSSFOP00015036900.2"/>
    </source>
</evidence>
<feature type="domain" description="C2H2-type" evidence="9">
    <location>
        <begin position="18"/>
        <end position="47"/>
    </location>
</feature>
<dbReference type="Proteomes" id="UP000694397">
    <property type="component" value="Chromosome 8"/>
</dbReference>
<evidence type="ECO:0000259" key="9">
    <source>
        <dbReference type="PROSITE" id="PS50157"/>
    </source>
</evidence>
<evidence type="ECO:0000256" key="7">
    <source>
        <dbReference type="ARBA" id="ARBA00023242"/>
    </source>
</evidence>
<evidence type="ECO:0000256" key="1">
    <source>
        <dbReference type="ARBA" id="ARBA00004123"/>
    </source>
</evidence>
<dbReference type="InterPro" id="IPR036236">
    <property type="entry name" value="Znf_C2H2_sf"/>
</dbReference>
<dbReference type="PROSITE" id="PS50157">
    <property type="entry name" value="ZINC_FINGER_C2H2_2"/>
    <property type="match status" value="5"/>
</dbReference>
<dbReference type="FunFam" id="3.30.160.60:FF:002343">
    <property type="entry name" value="Zinc finger protein 33A"/>
    <property type="match status" value="1"/>
</dbReference>
<reference evidence="10" key="3">
    <citation type="submission" date="2025-09" db="UniProtKB">
        <authorList>
            <consortium name="Ensembl"/>
        </authorList>
    </citation>
    <scope>IDENTIFICATION</scope>
</reference>
<dbReference type="GO" id="GO:0006357">
    <property type="term" value="P:regulation of transcription by RNA polymerase II"/>
    <property type="evidence" value="ECO:0007669"/>
    <property type="project" value="TreeGrafter"/>
</dbReference>
<dbReference type="SMART" id="SM00355">
    <property type="entry name" value="ZnF_C2H2"/>
    <property type="match status" value="6"/>
</dbReference>
<reference evidence="10" key="2">
    <citation type="submission" date="2025-08" db="UniProtKB">
        <authorList>
            <consortium name="Ensembl"/>
        </authorList>
    </citation>
    <scope>IDENTIFICATION</scope>
</reference>